<dbReference type="RefSeq" id="WP_129890725.1">
    <property type="nucleotide sequence ID" value="NZ_CP035758.1"/>
</dbReference>
<evidence type="ECO:0000313" key="2">
    <source>
        <dbReference type="EMBL" id="QBD79659.1"/>
    </source>
</evidence>
<dbReference type="InterPro" id="IPR025714">
    <property type="entry name" value="Methyltranfer_dom"/>
</dbReference>
<dbReference type="CDD" id="cd02440">
    <property type="entry name" value="AdoMet_MTases"/>
    <property type="match status" value="1"/>
</dbReference>
<dbReference type="InterPro" id="IPR029063">
    <property type="entry name" value="SAM-dependent_MTases_sf"/>
</dbReference>
<keyword evidence="2" id="KW-0489">Methyltransferase</keyword>
<gene>
    <name evidence="2" type="ORF">EPA93_28250</name>
</gene>
<accession>A0A4P6JVG5</accession>
<dbReference type="Gene3D" id="3.40.50.150">
    <property type="entry name" value="Vaccinia Virus protein VP39"/>
    <property type="match status" value="1"/>
</dbReference>
<name>A0A4P6JVG5_KTERU</name>
<feature type="domain" description="Methyltransferase" evidence="1">
    <location>
        <begin position="70"/>
        <end position="179"/>
    </location>
</feature>
<evidence type="ECO:0000313" key="3">
    <source>
        <dbReference type="Proteomes" id="UP000290365"/>
    </source>
</evidence>
<dbReference type="PANTHER" id="PTHR43591">
    <property type="entry name" value="METHYLTRANSFERASE"/>
    <property type="match status" value="1"/>
</dbReference>
<keyword evidence="3" id="KW-1185">Reference proteome</keyword>
<dbReference type="OrthoDB" id="149727at2"/>
<protein>
    <submittedName>
        <fullName evidence="2">Class I SAM-dependent methyltransferase</fullName>
    </submittedName>
</protein>
<evidence type="ECO:0000259" key="1">
    <source>
        <dbReference type="Pfam" id="PF13847"/>
    </source>
</evidence>
<dbReference type="GO" id="GO:0032259">
    <property type="term" value="P:methylation"/>
    <property type="evidence" value="ECO:0007669"/>
    <property type="project" value="UniProtKB-KW"/>
</dbReference>
<sequence>MISSNSSAHRPKYPRLIPLSTSPTSFSLSNLSPNFSPVGPKGEVERTQHLGELLSDTLPDLLVDCQDFHRVLDVASGKGSWALNIARNYPKLWVLGIDRHAQYVEQANAIAVNEGLPNIEFLVKDISEVKDAGYQQRLFDLVHLQFIVGELMPAQLPIFTQTLVELCKPGGYIVWTEAEIPITNSPACERFSALLSKSLHYGRRAFNPGVALGITPLMSSWLRALHCHVVRDIAYPIDLSAGTTMRPRFLYYIHDLGLQMRSFVLNTGICQPEEYDKLFDEALRDIQSLTFAAVCYIRALVCSPLDFKAAAIAGVVAAQKQA</sequence>
<dbReference type="PANTHER" id="PTHR43591:SF24">
    <property type="entry name" value="2-METHOXY-6-POLYPRENYL-1,4-BENZOQUINOL METHYLASE, MITOCHONDRIAL"/>
    <property type="match status" value="1"/>
</dbReference>
<proteinExistence type="predicted"/>
<dbReference type="KEGG" id="kbs:EPA93_28250"/>
<dbReference type="Pfam" id="PF13847">
    <property type="entry name" value="Methyltransf_31"/>
    <property type="match status" value="1"/>
</dbReference>
<dbReference type="GO" id="GO:0008168">
    <property type="term" value="F:methyltransferase activity"/>
    <property type="evidence" value="ECO:0007669"/>
    <property type="project" value="UniProtKB-KW"/>
</dbReference>
<keyword evidence="2" id="KW-0808">Transferase</keyword>
<organism evidence="2 3">
    <name type="scientific">Ktedonosporobacter rubrisoli</name>
    <dbReference type="NCBI Taxonomy" id="2509675"/>
    <lineage>
        <taxon>Bacteria</taxon>
        <taxon>Bacillati</taxon>
        <taxon>Chloroflexota</taxon>
        <taxon>Ktedonobacteria</taxon>
        <taxon>Ktedonobacterales</taxon>
        <taxon>Ktedonosporobacteraceae</taxon>
        <taxon>Ktedonosporobacter</taxon>
    </lineage>
</organism>
<dbReference type="Proteomes" id="UP000290365">
    <property type="component" value="Chromosome"/>
</dbReference>
<reference evidence="2 3" key="1">
    <citation type="submission" date="2019-01" db="EMBL/GenBank/DDBJ databases">
        <title>Ktedonosporobacter rubrisoli SCAWS-G2.</title>
        <authorList>
            <person name="Huang Y."/>
            <person name="Yan B."/>
        </authorList>
    </citation>
    <scope>NUCLEOTIDE SEQUENCE [LARGE SCALE GENOMIC DNA]</scope>
    <source>
        <strain evidence="2 3">SCAWS-G2</strain>
    </source>
</reference>
<dbReference type="SUPFAM" id="SSF53335">
    <property type="entry name" value="S-adenosyl-L-methionine-dependent methyltransferases"/>
    <property type="match status" value="1"/>
</dbReference>
<dbReference type="AlphaFoldDB" id="A0A4P6JVG5"/>
<dbReference type="EMBL" id="CP035758">
    <property type="protein sequence ID" value="QBD79659.1"/>
    <property type="molecule type" value="Genomic_DNA"/>
</dbReference>